<name>A0A8H4TZK2_9HYPO</name>
<feature type="region of interest" description="Disordered" evidence="1">
    <location>
        <begin position="206"/>
        <end position="238"/>
    </location>
</feature>
<feature type="compositionally biased region" description="Basic and acidic residues" evidence="1">
    <location>
        <begin position="206"/>
        <end position="222"/>
    </location>
</feature>
<evidence type="ECO:0000256" key="1">
    <source>
        <dbReference type="SAM" id="MobiDB-lite"/>
    </source>
</evidence>
<comment type="caution">
    <text evidence="2">The sequence shown here is derived from an EMBL/GenBank/DDBJ whole genome shotgun (WGS) entry which is preliminary data.</text>
</comment>
<dbReference type="Proteomes" id="UP000622797">
    <property type="component" value="Unassembled WGS sequence"/>
</dbReference>
<proteinExistence type="predicted"/>
<protein>
    <submittedName>
        <fullName evidence="2">Uncharacterized protein</fullName>
    </submittedName>
</protein>
<gene>
    <name evidence="2" type="ORF">FSARC_5388</name>
</gene>
<dbReference type="OrthoDB" id="5346581at2759"/>
<keyword evidence="3" id="KW-1185">Reference proteome</keyword>
<dbReference type="EMBL" id="JABEXW010000257">
    <property type="protein sequence ID" value="KAF4967016.1"/>
    <property type="molecule type" value="Genomic_DNA"/>
</dbReference>
<evidence type="ECO:0000313" key="3">
    <source>
        <dbReference type="Proteomes" id="UP000622797"/>
    </source>
</evidence>
<evidence type="ECO:0000313" key="2">
    <source>
        <dbReference type="EMBL" id="KAF4967016.1"/>
    </source>
</evidence>
<sequence>MNYSYKDELTVSVARMPERHFTVFYFAIKRVFNSPIAKRTFGEILVGVPLAETALDRCGLDVPQDYPLRQKPSVLHPAVIAQIEAIVTKINVREIRVSHELSIRYQSTHLDAADFGMRLVEMVAFAIHRLATMFRIFHDPEKKSEYMEGMPTREELATLCPGRQLPVNLLRHQKYRQRIWDFPLGRDEIGYWAQSRIFGGLPFYDPDKLPDPRDPTSLKPQDRSIYLHPDRHGVPDEV</sequence>
<dbReference type="AlphaFoldDB" id="A0A8H4TZK2"/>
<reference evidence="2" key="1">
    <citation type="journal article" date="2020" name="BMC Genomics">
        <title>Correction to: Identification and distribution of gene clusters required for synthesis of sphingolipid metabolism inhibitors in diverse species of the filamentous fungus Fusarium.</title>
        <authorList>
            <person name="Kim H.S."/>
            <person name="Lohmar J.M."/>
            <person name="Busman M."/>
            <person name="Brown D.W."/>
            <person name="Naumann T.A."/>
            <person name="Divon H.H."/>
            <person name="Lysoe E."/>
            <person name="Uhlig S."/>
            <person name="Proctor R.H."/>
        </authorList>
    </citation>
    <scope>NUCLEOTIDE SEQUENCE</scope>
    <source>
        <strain evidence="2">NRRL 20472</strain>
    </source>
</reference>
<organism evidence="2 3">
    <name type="scientific">Fusarium sarcochroum</name>
    <dbReference type="NCBI Taxonomy" id="1208366"/>
    <lineage>
        <taxon>Eukaryota</taxon>
        <taxon>Fungi</taxon>
        <taxon>Dikarya</taxon>
        <taxon>Ascomycota</taxon>
        <taxon>Pezizomycotina</taxon>
        <taxon>Sordariomycetes</taxon>
        <taxon>Hypocreomycetidae</taxon>
        <taxon>Hypocreales</taxon>
        <taxon>Nectriaceae</taxon>
        <taxon>Fusarium</taxon>
        <taxon>Fusarium lateritium species complex</taxon>
    </lineage>
</organism>
<accession>A0A8H4TZK2</accession>
<reference evidence="2" key="2">
    <citation type="submission" date="2020-05" db="EMBL/GenBank/DDBJ databases">
        <authorList>
            <person name="Kim H.-S."/>
            <person name="Proctor R.H."/>
            <person name="Brown D.W."/>
        </authorList>
    </citation>
    <scope>NUCLEOTIDE SEQUENCE</scope>
    <source>
        <strain evidence="2">NRRL 20472</strain>
    </source>
</reference>
<feature type="compositionally biased region" description="Basic and acidic residues" evidence="1">
    <location>
        <begin position="228"/>
        <end position="238"/>
    </location>
</feature>